<dbReference type="EMBL" id="DAKRPA010000050">
    <property type="protein sequence ID" value="DBA01288.1"/>
    <property type="molecule type" value="Genomic_DNA"/>
</dbReference>
<dbReference type="GO" id="GO:0016567">
    <property type="term" value="P:protein ubiquitination"/>
    <property type="evidence" value="ECO:0007669"/>
    <property type="project" value="TreeGrafter"/>
</dbReference>
<comment type="similarity">
    <text evidence="16">Belongs to the APC3/CDC27 family.</text>
</comment>
<dbReference type="GO" id="GO:0031418">
    <property type="term" value="F:L-ascorbic acid binding"/>
    <property type="evidence" value="ECO:0007669"/>
    <property type="project" value="InterPro"/>
</dbReference>
<feature type="region of interest" description="Disordered" evidence="18">
    <location>
        <begin position="981"/>
        <end position="1001"/>
    </location>
</feature>
<keyword evidence="10" id="KW-0223">Dioxygenase</keyword>
<feature type="repeat" description="TPR" evidence="17">
    <location>
        <begin position="449"/>
        <end position="482"/>
    </location>
</feature>
<comment type="caution">
    <text evidence="20">The sequence shown here is derived from an EMBL/GenBank/DDBJ whole genome shotgun (WGS) entry which is preliminary data.</text>
</comment>
<keyword evidence="13" id="KW-0325">Glycoprotein</keyword>
<evidence type="ECO:0000256" key="3">
    <source>
        <dbReference type="ARBA" id="ARBA00022618"/>
    </source>
</evidence>
<accession>A0AAV2Z1N6</accession>
<keyword evidence="4" id="KW-0479">Metal-binding</keyword>
<evidence type="ECO:0000313" key="21">
    <source>
        <dbReference type="Proteomes" id="UP001146120"/>
    </source>
</evidence>
<feature type="compositionally biased region" description="Polar residues" evidence="18">
    <location>
        <begin position="981"/>
        <end position="990"/>
    </location>
</feature>
<keyword evidence="15" id="KW-0131">Cell cycle</keyword>
<evidence type="ECO:0000256" key="9">
    <source>
        <dbReference type="ARBA" id="ARBA00022824"/>
    </source>
</evidence>
<evidence type="ECO:0000256" key="17">
    <source>
        <dbReference type="PROSITE-ProRule" id="PRU00339"/>
    </source>
</evidence>
<keyword evidence="7" id="KW-0833">Ubl conjugation pathway</keyword>
<evidence type="ECO:0000256" key="13">
    <source>
        <dbReference type="ARBA" id="ARBA00023180"/>
    </source>
</evidence>
<evidence type="ECO:0000256" key="12">
    <source>
        <dbReference type="ARBA" id="ARBA00023004"/>
    </source>
</evidence>
<dbReference type="SMART" id="SM00702">
    <property type="entry name" value="P4Hc"/>
    <property type="match status" value="1"/>
</dbReference>
<dbReference type="Pfam" id="PF04049">
    <property type="entry name" value="ANAPC8"/>
    <property type="match status" value="1"/>
</dbReference>
<dbReference type="InterPro" id="IPR011990">
    <property type="entry name" value="TPR-like_helical_dom_sf"/>
</dbReference>
<dbReference type="FunFam" id="1.25.40.10:FF:000018">
    <property type="entry name" value="Cell division cycle protein 27 homolog B"/>
    <property type="match status" value="1"/>
</dbReference>
<organism evidence="20 21">
    <name type="scientific">Lagenidium giganteum</name>
    <dbReference type="NCBI Taxonomy" id="4803"/>
    <lineage>
        <taxon>Eukaryota</taxon>
        <taxon>Sar</taxon>
        <taxon>Stramenopiles</taxon>
        <taxon>Oomycota</taxon>
        <taxon>Peronosporomycetes</taxon>
        <taxon>Pythiales</taxon>
        <taxon>Pythiaceae</taxon>
    </lineage>
</organism>
<proteinExistence type="inferred from homology"/>
<feature type="compositionally biased region" description="Polar residues" evidence="18">
    <location>
        <begin position="346"/>
        <end position="366"/>
    </location>
</feature>
<dbReference type="InterPro" id="IPR002110">
    <property type="entry name" value="Ankyrin_rpt"/>
</dbReference>
<keyword evidence="5" id="KW-0677">Repeat</keyword>
<sequence length="1203" mass="135228">METASVVAKPGVELKRCPFRQGDKPEAPERGAMATTLGVSAAMSASPDALEAMLLKKIDQYLDTYVFENAMFLAERLVAHNRTEENIYLLATCYYRAGHASRAIAVLEKTRRAANRYLLAICCFQQRRWAEAESALLGVENAHLSDPATRENIPNGAAGHYLMGRICRQANRRQQAIECFVKSLEMDPFLWAAYDELCELGADVEAEKFFGDSTYFTEDARGHDEFLNQNEDLDNNNNNNSHFISHQHHPAFGNETPVIGPAFTPQPPPERSEPSDFVTPGSAPRQSVHTTPIQSTYRTPGSATSAEVLKKPRVMPAGAPVNPRTRKALRRPLIENDDKHRRNARLSFSSAISEETTPVAPSSKSPIDSPFTPVATRLFHTKDSPEQPHESSTKSVAVDTYAHQSITGQHELLRLLSSFGVIMNHMSAFKCQEALELLERLPQSQLTSGWAQHQIGRAYFEMADYNQAHEVFRAMHREEPHRMAGLDLYSTTLWHLKKEVELSYLAQQVTDFDRLSPEAWCVAGNCFSLQKEHDTALAFFQRAIQLNPAFTYAYTLSGHEYVANEDFEKAINCYRHAIRTDARHYNAWYGLGTIYYRQEKFEFAEYHFKRALEINPRSSLLHCFLGMVLHSLRKYDEALHVLAIAGELQPLNPQARFQRANVLITMHRLDEALGELKIVRNFAPRESSVHFMMGKVAKKLGRLDEAMRRPSTKSMSQTWMKTIGFNPATLLLRLTALVFEAWCRTRQLLEELNEFAKAPAALTALFTPPYDDQWLAVILRLLELHTPTASLPLTAFVNDDTARGSPSLRSDMVLLAMGKSVLLFATSIYDEELALAIWEGLVHLYERHPTFDLLRQVLDNAHDSHGLSPLHYAVEADMDEFVGCVLSYFSQRSELLERAREVLRRITTQDVVLPVSKAQIQGKNIASGGCTLLHFAAKRGKLQLAEQLVAAPWSMDVAQPNWDGHSALMVAALAGHTETQQLLQRATSEPSPRPEDLPALTAERDERAKVRYTASLNASEAMSKPLVFTSIWETSECVQVLATLEAVTSTRGWDKQRHASYPTTDIPCYCVVPIDAWVRGTIRARLFPQIQRHYGIPTTQQLTFRELFYVKYEARAGERAELPLHCDGSVLSFNILLNPKDEFEGGGTFFEATSTTVHLTQGNAAVHSGKVRHAGAPVVRGKRLILVGFLDIIDRVFDDAILR</sequence>
<protein>
    <recommendedName>
        <fullName evidence="19">Fe2OG dioxygenase domain-containing protein</fullName>
    </recommendedName>
</protein>
<dbReference type="Gene3D" id="1.25.40.10">
    <property type="entry name" value="Tetratricopeptide repeat domain"/>
    <property type="match status" value="4"/>
</dbReference>
<reference evidence="20" key="1">
    <citation type="submission" date="2022-11" db="EMBL/GenBank/DDBJ databases">
        <authorList>
            <person name="Morgan W.R."/>
            <person name="Tartar A."/>
        </authorList>
    </citation>
    <scope>NUCLEOTIDE SEQUENCE</scope>
    <source>
        <strain evidence="20">ARSEF 373</strain>
    </source>
</reference>
<gene>
    <name evidence="20" type="ORF">N0F65_001793</name>
</gene>
<dbReference type="Pfam" id="PF12895">
    <property type="entry name" value="ANAPC3"/>
    <property type="match status" value="1"/>
</dbReference>
<dbReference type="InterPro" id="IPR005123">
    <property type="entry name" value="Oxoglu/Fe-dep_dioxygenase_dom"/>
</dbReference>
<dbReference type="Gene3D" id="1.25.40.20">
    <property type="entry name" value="Ankyrin repeat-containing domain"/>
    <property type="match status" value="1"/>
</dbReference>
<dbReference type="GO" id="GO:0016705">
    <property type="term" value="F:oxidoreductase activity, acting on paired donors, with incorporation or reduction of molecular oxygen"/>
    <property type="evidence" value="ECO:0007669"/>
    <property type="project" value="InterPro"/>
</dbReference>
<reference evidence="20" key="2">
    <citation type="journal article" date="2023" name="Microbiol Resour">
        <title>Decontamination and Annotation of the Draft Genome Sequence of the Oomycete Lagenidium giganteum ARSEF 373.</title>
        <authorList>
            <person name="Morgan W.R."/>
            <person name="Tartar A."/>
        </authorList>
    </citation>
    <scope>NUCLEOTIDE SEQUENCE</scope>
    <source>
        <strain evidence="20">ARSEF 373</strain>
    </source>
</reference>
<evidence type="ECO:0000256" key="11">
    <source>
        <dbReference type="ARBA" id="ARBA00023002"/>
    </source>
</evidence>
<dbReference type="PANTHER" id="PTHR12558">
    <property type="entry name" value="CELL DIVISION CYCLE 16,23,27"/>
    <property type="match status" value="1"/>
</dbReference>
<dbReference type="GO" id="GO:0031145">
    <property type="term" value="P:anaphase-promoting complex-dependent catabolic process"/>
    <property type="evidence" value="ECO:0007669"/>
    <property type="project" value="TreeGrafter"/>
</dbReference>
<keyword evidence="21" id="KW-1185">Reference proteome</keyword>
<evidence type="ECO:0000256" key="8">
    <source>
        <dbReference type="ARBA" id="ARBA00022803"/>
    </source>
</evidence>
<keyword evidence="8 17" id="KW-0802">TPR repeat</keyword>
<dbReference type="InterPro" id="IPR036770">
    <property type="entry name" value="Ankyrin_rpt-contain_sf"/>
</dbReference>
<dbReference type="GO" id="GO:0051213">
    <property type="term" value="F:dioxygenase activity"/>
    <property type="evidence" value="ECO:0007669"/>
    <property type="project" value="UniProtKB-KW"/>
</dbReference>
<keyword evidence="14" id="KW-0539">Nucleus</keyword>
<keyword evidence="3" id="KW-0132">Cell division</keyword>
<evidence type="ECO:0000256" key="5">
    <source>
        <dbReference type="ARBA" id="ARBA00022737"/>
    </source>
</evidence>
<dbReference type="Gene3D" id="2.60.120.620">
    <property type="entry name" value="q2cbj1_9rhob like domain"/>
    <property type="match status" value="1"/>
</dbReference>
<evidence type="ECO:0000256" key="10">
    <source>
        <dbReference type="ARBA" id="ARBA00022964"/>
    </source>
</evidence>
<feature type="domain" description="Fe2OG dioxygenase" evidence="19">
    <location>
        <begin position="1103"/>
        <end position="1192"/>
    </location>
</feature>
<dbReference type="InterPro" id="IPR007192">
    <property type="entry name" value="APC8"/>
</dbReference>
<evidence type="ECO:0000313" key="20">
    <source>
        <dbReference type="EMBL" id="DBA01288.1"/>
    </source>
</evidence>
<dbReference type="GO" id="GO:0007091">
    <property type="term" value="P:metaphase/anaphase transition of mitotic cell cycle"/>
    <property type="evidence" value="ECO:0007669"/>
    <property type="project" value="TreeGrafter"/>
</dbReference>
<dbReference type="SMART" id="SM00028">
    <property type="entry name" value="TPR"/>
    <property type="match status" value="7"/>
</dbReference>
<evidence type="ECO:0000256" key="4">
    <source>
        <dbReference type="ARBA" id="ARBA00022723"/>
    </source>
</evidence>
<dbReference type="Pfam" id="PF13432">
    <property type="entry name" value="TPR_16"/>
    <property type="match status" value="1"/>
</dbReference>
<comment type="subcellular location">
    <subcellularLocation>
        <location evidence="2">Nucleus</location>
    </subcellularLocation>
</comment>
<feature type="repeat" description="TPR" evidence="17">
    <location>
        <begin position="157"/>
        <end position="190"/>
    </location>
</feature>
<feature type="region of interest" description="Disordered" evidence="18">
    <location>
        <begin position="231"/>
        <end position="370"/>
    </location>
</feature>
<comment type="cofactor">
    <cofactor evidence="1">
        <name>L-ascorbate</name>
        <dbReference type="ChEBI" id="CHEBI:38290"/>
    </cofactor>
</comment>
<dbReference type="Proteomes" id="UP001146120">
    <property type="component" value="Unassembled WGS sequence"/>
</dbReference>
<feature type="repeat" description="TPR" evidence="17">
    <location>
        <begin position="551"/>
        <end position="584"/>
    </location>
</feature>
<evidence type="ECO:0000259" key="19">
    <source>
        <dbReference type="PROSITE" id="PS51471"/>
    </source>
</evidence>
<dbReference type="Pfam" id="PF12796">
    <property type="entry name" value="Ank_2"/>
    <property type="match status" value="1"/>
</dbReference>
<dbReference type="Pfam" id="PF00515">
    <property type="entry name" value="TPR_1"/>
    <property type="match status" value="1"/>
</dbReference>
<evidence type="ECO:0000256" key="2">
    <source>
        <dbReference type="ARBA" id="ARBA00004123"/>
    </source>
</evidence>
<feature type="compositionally biased region" description="Low complexity" evidence="18">
    <location>
        <begin position="231"/>
        <end position="244"/>
    </location>
</feature>
<keyword evidence="6" id="KW-0498">Mitosis</keyword>
<dbReference type="InterPro" id="IPR006620">
    <property type="entry name" value="Pro_4_hyd_alph"/>
</dbReference>
<dbReference type="AlphaFoldDB" id="A0AAV2Z1N6"/>
<evidence type="ECO:0000256" key="18">
    <source>
        <dbReference type="SAM" id="MobiDB-lite"/>
    </source>
</evidence>
<dbReference type="SUPFAM" id="SSF48452">
    <property type="entry name" value="TPR-like"/>
    <property type="match status" value="2"/>
</dbReference>
<name>A0AAV2Z1N6_9STRA</name>
<feature type="repeat" description="TPR" evidence="17">
    <location>
        <begin position="517"/>
        <end position="550"/>
    </location>
</feature>
<evidence type="ECO:0000256" key="6">
    <source>
        <dbReference type="ARBA" id="ARBA00022776"/>
    </source>
</evidence>
<keyword evidence="12" id="KW-0408">Iron</keyword>
<dbReference type="PROSITE" id="PS50293">
    <property type="entry name" value="TPR_REGION"/>
    <property type="match status" value="1"/>
</dbReference>
<dbReference type="PROSITE" id="PS51471">
    <property type="entry name" value="FE2OG_OXY"/>
    <property type="match status" value="1"/>
</dbReference>
<keyword evidence="9" id="KW-0256">Endoplasmic reticulum</keyword>
<evidence type="ECO:0000256" key="14">
    <source>
        <dbReference type="ARBA" id="ARBA00023242"/>
    </source>
</evidence>
<dbReference type="PROSITE" id="PS50005">
    <property type="entry name" value="TPR"/>
    <property type="match status" value="5"/>
</dbReference>
<dbReference type="GO" id="GO:0051301">
    <property type="term" value="P:cell division"/>
    <property type="evidence" value="ECO:0007669"/>
    <property type="project" value="UniProtKB-KW"/>
</dbReference>
<feature type="compositionally biased region" description="Polar residues" evidence="18">
    <location>
        <begin position="284"/>
        <end position="305"/>
    </location>
</feature>
<dbReference type="SUPFAM" id="SSF48403">
    <property type="entry name" value="Ankyrin repeat"/>
    <property type="match status" value="1"/>
</dbReference>
<dbReference type="SMART" id="SM00248">
    <property type="entry name" value="ANK"/>
    <property type="match status" value="3"/>
</dbReference>
<evidence type="ECO:0000256" key="7">
    <source>
        <dbReference type="ARBA" id="ARBA00022786"/>
    </source>
</evidence>
<evidence type="ECO:0000256" key="15">
    <source>
        <dbReference type="ARBA" id="ARBA00023306"/>
    </source>
</evidence>
<evidence type="ECO:0000256" key="16">
    <source>
        <dbReference type="ARBA" id="ARBA00038210"/>
    </source>
</evidence>
<keyword evidence="11" id="KW-0560">Oxidoreductase</keyword>
<feature type="compositionally biased region" description="Basic and acidic residues" evidence="18">
    <location>
        <begin position="992"/>
        <end position="1001"/>
    </location>
</feature>
<dbReference type="InterPro" id="IPR019734">
    <property type="entry name" value="TPR_rpt"/>
</dbReference>
<dbReference type="GO" id="GO:0005737">
    <property type="term" value="C:cytoplasm"/>
    <property type="evidence" value="ECO:0007669"/>
    <property type="project" value="TreeGrafter"/>
</dbReference>
<feature type="repeat" description="TPR" evidence="17">
    <location>
        <begin position="585"/>
        <end position="618"/>
    </location>
</feature>
<dbReference type="GO" id="GO:0005506">
    <property type="term" value="F:iron ion binding"/>
    <property type="evidence" value="ECO:0007669"/>
    <property type="project" value="InterPro"/>
</dbReference>
<evidence type="ECO:0000256" key="1">
    <source>
        <dbReference type="ARBA" id="ARBA00001961"/>
    </source>
</evidence>
<dbReference type="PANTHER" id="PTHR12558:SF13">
    <property type="entry name" value="CELL DIVISION CYCLE PROTEIN 27 HOMOLOG"/>
    <property type="match status" value="1"/>
</dbReference>
<dbReference type="GO" id="GO:0005680">
    <property type="term" value="C:anaphase-promoting complex"/>
    <property type="evidence" value="ECO:0007669"/>
    <property type="project" value="InterPro"/>
</dbReference>